<keyword evidence="3 6" id="KW-0658">Purine biosynthesis</keyword>
<dbReference type="InterPro" id="IPR002376">
    <property type="entry name" value="Formyl_transf_N"/>
</dbReference>
<dbReference type="PANTHER" id="PTHR43369:SF2">
    <property type="entry name" value="PHOSPHORIBOSYLGLYCINAMIDE FORMYLTRANSFERASE"/>
    <property type="match status" value="1"/>
</dbReference>
<dbReference type="Gene3D" id="3.40.50.170">
    <property type="entry name" value="Formyl transferase, N-terminal domain"/>
    <property type="match status" value="1"/>
</dbReference>
<dbReference type="AlphaFoldDB" id="D5UI76"/>
<dbReference type="HAMAP" id="MF_01930">
    <property type="entry name" value="PurN"/>
    <property type="match status" value="1"/>
</dbReference>
<evidence type="ECO:0000256" key="2">
    <source>
        <dbReference type="ARBA" id="ARBA00022679"/>
    </source>
</evidence>
<evidence type="ECO:0000313" key="8">
    <source>
        <dbReference type="EMBL" id="ADG75421.1"/>
    </source>
</evidence>
<dbReference type="Pfam" id="PF00551">
    <property type="entry name" value="Formyl_trans_N"/>
    <property type="match status" value="1"/>
</dbReference>
<evidence type="ECO:0000256" key="4">
    <source>
        <dbReference type="ARBA" id="ARBA00038440"/>
    </source>
</evidence>
<evidence type="ECO:0000313" key="9">
    <source>
        <dbReference type="Proteomes" id="UP000000849"/>
    </source>
</evidence>
<dbReference type="HOGENOM" id="CLU_038395_1_0_11"/>
<comment type="pathway">
    <text evidence="1 6">Purine metabolism; IMP biosynthesis via de novo pathway; N(2)-formyl-N(1)-(5-phospho-D-ribosyl)glycinamide from N(1)-(5-phospho-D-ribosyl)glycinamide (10-formyl THF route): step 1/1.</text>
</comment>
<organism evidence="8 9">
    <name type="scientific">Cellulomonas flavigena (strain ATCC 482 / DSM 20109 / BCRC 11376 / JCM 18109 / NBRC 3775 / NCIMB 8073 / NRS 134)</name>
    <dbReference type="NCBI Taxonomy" id="446466"/>
    <lineage>
        <taxon>Bacteria</taxon>
        <taxon>Bacillati</taxon>
        <taxon>Actinomycetota</taxon>
        <taxon>Actinomycetes</taxon>
        <taxon>Micrococcales</taxon>
        <taxon>Cellulomonadaceae</taxon>
        <taxon>Cellulomonas</taxon>
    </lineage>
</organism>
<dbReference type="eggNOG" id="COG0299">
    <property type="taxonomic scope" value="Bacteria"/>
</dbReference>
<dbReference type="NCBIfam" id="TIGR00639">
    <property type="entry name" value="PurN"/>
    <property type="match status" value="1"/>
</dbReference>
<keyword evidence="9" id="KW-1185">Reference proteome</keyword>
<feature type="active site" description="Proton donor" evidence="6">
    <location>
        <position position="127"/>
    </location>
</feature>
<dbReference type="STRING" id="446466.Cfla_2533"/>
<feature type="domain" description="Formyl transferase N-terminal" evidence="7">
    <location>
        <begin position="21"/>
        <end position="200"/>
    </location>
</feature>
<feature type="binding site" evidence="6">
    <location>
        <begin position="108"/>
        <end position="111"/>
    </location>
    <ligand>
        <name>(6R)-10-formyltetrahydrofolate</name>
        <dbReference type="ChEBI" id="CHEBI:195366"/>
    </ligand>
</feature>
<dbReference type="GO" id="GO:0004644">
    <property type="term" value="F:phosphoribosylglycinamide formyltransferase activity"/>
    <property type="evidence" value="ECO:0007669"/>
    <property type="project" value="UniProtKB-UniRule"/>
</dbReference>
<comment type="similarity">
    <text evidence="4 6">Belongs to the GART family.</text>
</comment>
<feature type="binding site" evidence="6">
    <location>
        <begin position="30"/>
        <end position="32"/>
    </location>
    <ligand>
        <name>N(1)-(5-phospho-beta-D-ribosyl)glycinamide</name>
        <dbReference type="ChEBI" id="CHEBI:143788"/>
    </ligand>
</feature>
<dbReference type="EC" id="2.1.2.2" evidence="6"/>
<reference evidence="8 9" key="1">
    <citation type="journal article" date="2010" name="Stand. Genomic Sci.">
        <title>Complete genome sequence of Cellulomonas flavigena type strain (134).</title>
        <authorList>
            <person name="Abt B."/>
            <person name="Foster B."/>
            <person name="Lapidus A."/>
            <person name="Clum A."/>
            <person name="Sun H."/>
            <person name="Pukall R."/>
            <person name="Lucas S."/>
            <person name="Glavina Del Rio T."/>
            <person name="Nolan M."/>
            <person name="Tice H."/>
            <person name="Cheng J.F."/>
            <person name="Pitluck S."/>
            <person name="Liolios K."/>
            <person name="Ivanova N."/>
            <person name="Mavromatis K."/>
            <person name="Ovchinnikova G."/>
            <person name="Pati A."/>
            <person name="Goodwin L."/>
            <person name="Chen A."/>
            <person name="Palaniappan K."/>
            <person name="Land M."/>
            <person name="Hauser L."/>
            <person name="Chang Y.J."/>
            <person name="Jeffries C.D."/>
            <person name="Rohde M."/>
            <person name="Goker M."/>
            <person name="Woyke T."/>
            <person name="Bristow J."/>
            <person name="Eisen J.A."/>
            <person name="Markowitz V."/>
            <person name="Hugenholtz P."/>
            <person name="Kyrpides N.C."/>
            <person name="Klenk H.P."/>
        </authorList>
    </citation>
    <scope>NUCLEOTIDE SEQUENCE [LARGE SCALE GENOMIC DNA]</scope>
    <source>
        <strain evidence="9">ATCC 482 / DSM 20109 / BCRC 11376 / JCM 18109 / NBRC 3775 / NCIMB 8073 / NRS 134</strain>
    </source>
</reference>
<comment type="function">
    <text evidence="6">Catalyzes the transfer of a formyl group from 10-formyltetrahydrofolate to 5-phospho-ribosyl-glycinamide (GAR), producing 5-phospho-ribosyl-N-formylglycinamide (FGAR) and tetrahydrofolate.</text>
</comment>
<feature type="binding site" evidence="6">
    <location>
        <position position="125"/>
    </location>
    <ligand>
        <name>(6R)-10-formyltetrahydrofolate</name>
        <dbReference type="ChEBI" id="CHEBI:195366"/>
    </ligand>
</feature>
<proteinExistence type="inferred from homology"/>
<sequence>MTSSAQPDPAPPAPPVVQAHRLVVLVSGTGSNLAALLAAHTDPAYGARVVGVVSDRPGVGALDLAREAGVPTAVVALRDFPDRATWDRALTEAVRVFSPDTVVLAGFMKLVGAAFLGAFGGRTVNTHPALLPSFPGAHGVRDALAYGVKVSGCSVIVVDEGVDAGPIIAQDVVAVLDDDTEETLHERIKVVERRLLVDVVGRIARGGLRVEGRRAVVG</sequence>
<comment type="catalytic activity">
    <reaction evidence="5 6">
        <text>N(1)-(5-phospho-beta-D-ribosyl)glycinamide + (6R)-10-formyltetrahydrofolate = N(2)-formyl-N(1)-(5-phospho-beta-D-ribosyl)glycinamide + (6S)-5,6,7,8-tetrahydrofolate + H(+)</text>
        <dbReference type="Rhea" id="RHEA:15053"/>
        <dbReference type="ChEBI" id="CHEBI:15378"/>
        <dbReference type="ChEBI" id="CHEBI:57453"/>
        <dbReference type="ChEBI" id="CHEBI:143788"/>
        <dbReference type="ChEBI" id="CHEBI:147286"/>
        <dbReference type="ChEBI" id="CHEBI:195366"/>
        <dbReference type="EC" id="2.1.2.2"/>
    </reaction>
</comment>
<evidence type="ECO:0000256" key="3">
    <source>
        <dbReference type="ARBA" id="ARBA00022755"/>
    </source>
</evidence>
<evidence type="ECO:0000259" key="7">
    <source>
        <dbReference type="Pfam" id="PF00551"/>
    </source>
</evidence>
<dbReference type="InterPro" id="IPR004607">
    <property type="entry name" value="GART"/>
</dbReference>
<feature type="binding site" evidence="6">
    <location>
        <position position="83"/>
    </location>
    <ligand>
        <name>(6R)-10-formyltetrahydrofolate</name>
        <dbReference type="ChEBI" id="CHEBI:195366"/>
    </ligand>
</feature>
<dbReference type="PANTHER" id="PTHR43369">
    <property type="entry name" value="PHOSPHORIBOSYLGLYCINAMIDE FORMYLTRANSFERASE"/>
    <property type="match status" value="1"/>
</dbReference>
<accession>D5UI76</accession>
<dbReference type="FunFam" id="3.40.50.170:FF:000008">
    <property type="entry name" value="Phosphoribosylglycinamide formyltransferase"/>
    <property type="match status" value="1"/>
</dbReference>
<dbReference type="CDD" id="cd08645">
    <property type="entry name" value="FMT_core_GART"/>
    <property type="match status" value="1"/>
</dbReference>
<dbReference type="KEGG" id="cfl:Cfla_2533"/>
<keyword evidence="2 6" id="KW-0808">Transferase</keyword>
<dbReference type="InterPro" id="IPR036477">
    <property type="entry name" value="Formyl_transf_N_sf"/>
</dbReference>
<protein>
    <recommendedName>
        <fullName evidence="6">Phosphoribosylglycinamide formyltransferase</fullName>
        <ecNumber evidence="6">2.1.2.2</ecNumber>
    </recommendedName>
    <alternativeName>
        <fullName evidence="6">5'-phosphoribosylglycinamide transformylase</fullName>
    </alternativeName>
    <alternativeName>
        <fullName evidence="6">GAR transformylase</fullName>
        <shortName evidence="6">GART</shortName>
    </alternativeName>
</protein>
<dbReference type="GO" id="GO:0005829">
    <property type="term" value="C:cytosol"/>
    <property type="evidence" value="ECO:0007669"/>
    <property type="project" value="TreeGrafter"/>
</dbReference>
<feature type="site" description="Raises pKa of active site His" evidence="6">
    <location>
        <position position="163"/>
    </location>
</feature>
<name>D5UI76_CELFN</name>
<dbReference type="PROSITE" id="PS00373">
    <property type="entry name" value="GART"/>
    <property type="match status" value="1"/>
</dbReference>
<dbReference type="InterPro" id="IPR001555">
    <property type="entry name" value="GART_AS"/>
</dbReference>
<dbReference type="GO" id="GO:0006189">
    <property type="term" value="P:'de novo' IMP biosynthetic process"/>
    <property type="evidence" value="ECO:0007669"/>
    <property type="project" value="UniProtKB-UniRule"/>
</dbReference>
<dbReference type="SUPFAM" id="SSF53328">
    <property type="entry name" value="Formyltransferase"/>
    <property type="match status" value="1"/>
</dbReference>
<evidence type="ECO:0000256" key="1">
    <source>
        <dbReference type="ARBA" id="ARBA00005054"/>
    </source>
</evidence>
<dbReference type="UniPathway" id="UPA00074">
    <property type="reaction ID" value="UER00126"/>
</dbReference>
<dbReference type="RefSeq" id="WP_013117754.1">
    <property type="nucleotide sequence ID" value="NC_014151.1"/>
</dbReference>
<evidence type="ECO:0000256" key="5">
    <source>
        <dbReference type="ARBA" id="ARBA00047664"/>
    </source>
</evidence>
<dbReference type="EMBL" id="CP001964">
    <property type="protein sequence ID" value="ADG75421.1"/>
    <property type="molecule type" value="Genomic_DNA"/>
</dbReference>
<evidence type="ECO:0000256" key="6">
    <source>
        <dbReference type="HAMAP-Rule" id="MF_01930"/>
    </source>
</evidence>
<gene>
    <name evidence="6" type="primary">purN</name>
    <name evidence="8" type="ordered locus">Cfla_2533</name>
</gene>
<dbReference type="Proteomes" id="UP000000849">
    <property type="component" value="Chromosome"/>
</dbReference>